<organism evidence="3 4">
    <name type="scientific">Alicyclobacillus cycloheptanicus</name>
    <dbReference type="NCBI Taxonomy" id="1457"/>
    <lineage>
        <taxon>Bacteria</taxon>
        <taxon>Bacillati</taxon>
        <taxon>Bacillota</taxon>
        <taxon>Bacilli</taxon>
        <taxon>Bacillales</taxon>
        <taxon>Alicyclobacillaceae</taxon>
        <taxon>Alicyclobacillus</taxon>
    </lineage>
</organism>
<name>A0ABT9XEI0_9BACL</name>
<sequence>MGVELEHSLASHDADLETAVRAALLEVNDPEIPTLSVLDLGMVREVTCSDGCVEVKMTPTFMGCPALAIIRKNVETRLQQVEGVKAVSVDFVYDEPWTTDRISDIGKQKLKQFGIAPPSCSLLQMKNLTAECPYCGSTHTRLENLFGPTACRSVFYCEDCKQPFEAIKPV</sequence>
<feature type="domain" description="MIP18 family-like" evidence="1">
    <location>
        <begin position="17"/>
        <end position="89"/>
    </location>
</feature>
<dbReference type="Pfam" id="PF01883">
    <property type="entry name" value="FeS_assembly_P"/>
    <property type="match status" value="1"/>
</dbReference>
<dbReference type="InterPro" id="IPR052339">
    <property type="entry name" value="Fe-S_Maturation_MIP18"/>
</dbReference>
<reference evidence="3 4" key="1">
    <citation type="submission" date="2023-07" db="EMBL/GenBank/DDBJ databases">
        <title>Genomic Encyclopedia of Type Strains, Phase IV (KMG-IV): sequencing the most valuable type-strain genomes for metagenomic binning, comparative biology and taxonomic classification.</title>
        <authorList>
            <person name="Goeker M."/>
        </authorList>
    </citation>
    <scope>NUCLEOTIDE SEQUENCE [LARGE SCALE GENOMIC DNA]</scope>
    <source>
        <strain evidence="3 4">DSM 4006</strain>
    </source>
</reference>
<dbReference type="Proteomes" id="UP001232973">
    <property type="component" value="Unassembled WGS sequence"/>
</dbReference>
<evidence type="ECO:0000313" key="3">
    <source>
        <dbReference type="EMBL" id="MDQ0188685.1"/>
    </source>
</evidence>
<evidence type="ECO:0000259" key="2">
    <source>
        <dbReference type="Pfam" id="PF23451"/>
    </source>
</evidence>
<evidence type="ECO:0000259" key="1">
    <source>
        <dbReference type="Pfam" id="PF01883"/>
    </source>
</evidence>
<feature type="domain" description="PaaD zinc beta ribbon" evidence="2">
    <location>
        <begin position="123"/>
        <end position="168"/>
    </location>
</feature>
<dbReference type="NCBIfam" id="TIGR02159">
    <property type="entry name" value="PA_CoA_Oxy4"/>
    <property type="match status" value="1"/>
</dbReference>
<evidence type="ECO:0000313" key="4">
    <source>
        <dbReference type="Proteomes" id="UP001232973"/>
    </source>
</evidence>
<dbReference type="Gene3D" id="3.30.300.130">
    <property type="entry name" value="Fe-S cluster assembly (FSCA)"/>
    <property type="match status" value="1"/>
</dbReference>
<dbReference type="InterPro" id="IPR056572">
    <property type="entry name" value="Zn_ribbon_PaaD"/>
</dbReference>
<dbReference type="SUPFAM" id="SSF117916">
    <property type="entry name" value="Fe-S cluster assembly (FSCA) domain-like"/>
    <property type="match status" value="1"/>
</dbReference>
<dbReference type="InterPro" id="IPR002744">
    <property type="entry name" value="MIP18-like"/>
</dbReference>
<gene>
    <name evidence="3" type="ORF">J2S03_000497</name>
</gene>
<dbReference type="PANTHER" id="PTHR42831">
    <property type="entry name" value="FE-S PROTEIN MATURATION AUXILIARY FACTOR YITW"/>
    <property type="match status" value="1"/>
</dbReference>
<protein>
    <submittedName>
        <fullName evidence="3">Ring-1,2-phenylacetyl-CoA epoxidase subunit PaaD</fullName>
    </submittedName>
</protein>
<keyword evidence="4" id="KW-1185">Reference proteome</keyword>
<dbReference type="Pfam" id="PF23451">
    <property type="entry name" value="Zn_ribbon_PaaD"/>
    <property type="match status" value="1"/>
</dbReference>
<dbReference type="EMBL" id="JAUSTP010000002">
    <property type="protein sequence ID" value="MDQ0188685.1"/>
    <property type="molecule type" value="Genomic_DNA"/>
</dbReference>
<accession>A0ABT9XEI0</accession>
<dbReference type="RefSeq" id="WP_274455330.1">
    <property type="nucleotide sequence ID" value="NZ_CP067097.1"/>
</dbReference>
<proteinExistence type="predicted"/>
<dbReference type="InterPro" id="IPR011883">
    <property type="entry name" value="PaaD-like"/>
</dbReference>
<dbReference type="PANTHER" id="PTHR42831:SF3">
    <property type="entry name" value="1,2-PHENYLACETYL-COA EPOXIDASE, SUBUNIT D-RELATED"/>
    <property type="match status" value="1"/>
</dbReference>
<comment type="caution">
    <text evidence="3">The sequence shown here is derived from an EMBL/GenBank/DDBJ whole genome shotgun (WGS) entry which is preliminary data.</text>
</comment>
<dbReference type="InterPro" id="IPR034904">
    <property type="entry name" value="FSCA_dom_sf"/>
</dbReference>